<gene>
    <name evidence="3" type="ORF">FA014_05500</name>
</gene>
<organism evidence="3 4">
    <name type="scientific">Cellulomonas hominis</name>
    <dbReference type="NCBI Taxonomy" id="156981"/>
    <lineage>
        <taxon>Bacteria</taxon>
        <taxon>Bacillati</taxon>
        <taxon>Actinomycetota</taxon>
        <taxon>Actinomycetes</taxon>
        <taxon>Micrococcales</taxon>
        <taxon>Cellulomonadaceae</taxon>
        <taxon>Cellulomonas</taxon>
    </lineage>
</organism>
<feature type="domain" description="CHAD" evidence="2">
    <location>
        <begin position="229"/>
        <end position="517"/>
    </location>
</feature>
<dbReference type="PROSITE" id="PS51708">
    <property type="entry name" value="CHAD"/>
    <property type="match status" value="1"/>
</dbReference>
<dbReference type="PANTHER" id="PTHR39339:SF1">
    <property type="entry name" value="CHAD DOMAIN-CONTAINING PROTEIN"/>
    <property type="match status" value="1"/>
</dbReference>
<dbReference type="Gene3D" id="1.40.20.10">
    <property type="entry name" value="CHAD domain"/>
    <property type="match status" value="1"/>
</dbReference>
<evidence type="ECO:0000313" key="3">
    <source>
        <dbReference type="EMBL" id="TKR24964.1"/>
    </source>
</evidence>
<dbReference type="Pfam" id="PF05235">
    <property type="entry name" value="CHAD"/>
    <property type="match status" value="1"/>
</dbReference>
<sequence>MADVHREIERKYATGPDVELPALTELLAGADGLPDGGTPVTASDDAVELVATYFDTADLRLAAAGLTLRRRAGGADAGWHLKVPAGPDERSEVRLPPGRAVRTVPAPLRALVHAATLGSTLRPVAEVRTSRAVHRIVDATGRVLLELVDDRVTARRVRPSGSTGDVVGAPEEWRELEVELVEGTGDLLDVVEERLGALGIRPAAERSKLDRVLGPADERAPGRPRLTSRSPAGEVVVGYASDQLDRLREQDLRVRLGAPGGVHQMRVAARRVRTALRTFGRLFEPGTVRPLRDELGWLADVLGRARDAEVLRERVRSAVEGPGVEEAVGAGTHAAAVAADAELGRAAQDALDALLGELDGDRYRRLLRDLAAFVAEPRYSAEGRRRARRVLPGQVARRDRKVHRRLRRARGVPEGRRRDDALHDARKAAKAARYAGESVAGVLGADAARYARRMEDLQEVLGEHHDSVVARARLRELARHAPSTEVAFLYGRLHALEEARGRETEHAAGAAARAAGKKKLRRWLG</sequence>
<accession>A0A7Z8K0E0</accession>
<evidence type="ECO:0000259" key="1">
    <source>
        <dbReference type="PROSITE" id="PS51707"/>
    </source>
</evidence>
<evidence type="ECO:0000259" key="2">
    <source>
        <dbReference type="PROSITE" id="PS51708"/>
    </source>
</evidence>
<dbReference type="PANTHER" id="PTHR39339">
    <property type="entry name" value="SLR1444 PROTEIN"/>
    <property type="match status" value="1"/>
</dbReference>
<dbReference type="InterPro" id="IPR038186">
    <property type="entry name" value="CHAD_dom_sf"/>
</dbReference>
<dbReference type="OrthoDB" id="9777271at2"/>
<dbReference type="InterPro" id="IPR007899">
    <property type="entry name" value="CHAD_dom"/>
</dbReference>
<dbReference type="Pfam" id="PF01928">
    <property type="entry name" value="CYTH"/>
    <property type="match status" value="1"/>
</dbReference>
<dbReference type="SMART" id="SM01118">
    <property type="entry name" value="CYTH"/>
    <property type="match status" value="1"/>
</dbReference>
<protein>
    <submittedName>
        <fullName evidence="3">CYTH and CHAD domain-containing protein</fullName>
    </submittedName>
</protein>
<dbReference type="AlphaFoldDB" id="A0A7Z8K0E0"/>
<dbReference type="Gene3D" id="2.40.320.10">
    <property type="entry name" value="Hypothetical Protein Pfu-838710-001"/>
    <property type="match status" value="1"/>
</dbReference>
<proteinExistence type="predicted"/>
<dbReference type="Proteomes" id="UP000308121">
    <property type="component" value="Unassembled WGS sequence"/>
</dbReference>
<dbReference type="CDD" id="cd07374">
    <property type="entry name" value="CYTH-like_Pase"/>
    <property type="match status" value="1"/>
</dbReference>
<dbReference type="PROSITE" id="PS51707">
    <property type="entry name" value="CYTH"/>
    <property type="match status" value="1"/>
</dbReference>
<reference evidence="3 4" key="1">
    <citation type="submission" date="2019-05" db="EMBL/GenBank/DDBJ databases">
        <title>Genome sequence of Cellulomonas hominis strain CS1.</title>
        <authorList>
            <person name="Belmont J."/>
            <person name="Maclea K.S."/>
        </authorList>
    </citation>
    <scope>NUCLEOTIDE SEQUENCE [LARGE SCALE GENOMIC DNA]</scope>
    <source>
        <strain evidence="3 4">CS1</strain>
    </source>
</reference>
<evidence type="ECO:0000313" key="4">
    <source>
        <dbReference type="Proteomes" id="UP000308121"/>
    </source>
</evidence>
<name>A0A7Z8K0E0_9CELL</name>
<dbReference type="RefSeq" id="WP_154728704.1">
    <property type="nucleotide sequence ID" value="NZ_SZYE01000026.1"/>
</dbReference>
<dbReference type="EMBL" id="SZYE01000026">
    <property type="protein sequence ID" value="TKR24964.1"/>
    <property type="molecule type" value="Genomic_DNA"/>
</dbReference>
<dbReference type="SUPFAM" id="SSF55154">
    <property type="entry name" value="CYTH-like phosphatases"/>
    <property type="match status" value="1"/>
</dbReference>
<feature type="domain" description="CYTH" evidence="1">
    <location>
        <begin position="5"/>
        <end position="214"/>
    </location>
</feature>
<comment type="caution">
    <text evidence="3">The sequence shown here is derived from an EMBL/GenBank/DDBJ whole genome shotgun (WGS) entry which is preliminary data.</text>
</comment>
<dbReference type="InterPro" id="IPR023577">
    <property type="entry name" value="CYTH_domain"/>
</dbReference>
<dbReference type="InterPro" id="IPR033469">
    <property type="entry name" value="CYTH-like_dom_sf"/>
</dbReference>
<dbReference type="SMART" id="SM00880">
    <property type="entry name" value="CHAD"/>
    <property type="match status" value="1"/>
</dbReference>